<keyword evidence="4" id="KW-1185">Reference proteome</keyword>
<protein>
    <recommendedName>
        <fullName evidence="5">Protein FAM107B</fullName>
    </recommendedName>
</protein>
<dbReference type="VEuPathDB" id="VectorBase:GAUT016872"/>
<dbReference type="Pfam" id="PF06625">
    <property type="entry name" value="DUF1151"/>
    <property type="match status" value="1"/>
</dbReference>
<organism evidence="3 4">
    <name type="scientific">Glossina austeni</name>
    <name type="common">Savannah tsetse fly</name>
    <dbReference type="NCBI Taxonomy" id="7395"/>
    <lineage>
        <taxon>Eukaryota</taxon>
        <taxon>Metazoa</taxon>
        <taxon>Ecdysozoa</taxon>
        <taxon>Arthropoda</taxon>
        <taxon>Hexapoda</taxon>
        <taxon>Insecta</taxon>
        <taxon>Pterygota</taxon>
        <taxon>Neoptera</taxon>
        <taxon>Endopterygota</taxon>
        <taxon>Diptera</taxon>
        <taxon>Brachycera</taxon>
        <taxon>Muscomorpha</taxon>
        <taxon>Hippoboscoidea</taxon>
        <taxon>Glossinidae</taxon>
        <taxon>Glossina</taxon>
    </lineage>
</organism>
<dbReference type="InterPro" id="IPR009533">
    <property type="entry name" value="FAM107"/>
</dbReference>
<dbReference type="PANTHER" id="PTHR16768:SF5">
    <property type="entry name" value="FI14214P"/>
    <property type="match status" value="1"/>
</dbReference>
<evidence type="ECO:0000313" key="3">
    <source>
        <dbReference type="EnsemblMetazoa" id="GAUT016872-PA"/>
    </source>
</evidence>
<evidence type="ECO:0000256" key="2">
    <source>
        <dbReference type="SAM" id="MobiDB-lite"/>
    </source>
</evidence>
<sequence length="183" mass="20982">MNKSHISTDILNRMKAFESTDSEALNRLPIVPLSLESEQQKTATIGPTTGIMMSSPPSGVQTDAEGLILPKKLINPCLESTDRKQLHRELKFTTKMGINVLNQKSELQRAYEKQREKQLQQQQHDQHSPTIGLKGELSRVIMERAQKHEQARQQETENDEDKQYVNPEYLNIKAKLKQTTDFK</sequence>
<feature type="compositionally biased region" description="Basic and acidic residues" evidence="2">
    <location>
        <begin position="141"/>
        <end position="155"/>
    </location>
</feature>
<feature type="compositionally biased region" description="Basic and acidic residues" evidence="2">
    <location>
        <begin position="109"/>
        <end position="118"/>
    </location>
</feature>
<dbReference type="Proteomes" id="UP000078200">
    <property type="component" value="Unassembled WGS sequence"/>
</dbReference>
<dbReference type="AlphaFoldDB" id="A0A1A9UVD4"/>
<dbReference type="STRING" id="7395.A0A1A9UVD4"/>
<dbReference type="EnsemblMetazoa" id="GAUT016872-RA">
    <property type="protein sequence ID" value="GAUT016872-PA"/>
    <property type="gene ID" value="GAUT016872"/>
</dbReference>
<reference evidence="3" key="1">
    <citation type="submission" date="2020-05" db="UniProtKB">
        <authorList>
            <consortium name="EnsemblMetazoa"/>
        </authorList>
    </citation>
    <scope>IDENTIFICATION</scope>
    <source>
        <strain evidence="3">TTRI</strain>
    </source>
</reference>
<dbReference type="PANTHER" id="PTHR16768">
    <property type="entry name" value="DOWN REGULATED IN RENAL CARCINOMA 1/TU3A"/>
    <property type="match status" value="1"/>
</dbReference>
<proteinExistence type="predicted"/>
<evidence type="ECO:0000256" key="1">
    <source>
        <dbReference type="ARBA" id="ARBA00023054"/>
    </source>
</evidence>
<name>A0A1A9UVD4_GLOAU</name>
<accession>A0A1A9UVD4</accession>
<evidence type="ECO:0008006" key="5">
    <source>
        <dbReference type="Google" id="ProtNLM"/>
    </source>
</evidence>
<keyword evidence="1" id="KW-0175">Coiled coil</keyword>
<evidence type="ECO:0000313" key="4">
    <source>
        <dbReference type="Proteomes" id="UP000078200"/>
    </source>
</evidence>
<feature type="region of interest" description="Disordered" evidence="2">
    <location>
        <begin position="109"/>
        <end position="169"/>
    </location>
</feature>